<gene>
    <name evidence="2" type="ORF">M8231_02660</name>
</gene>
<name>A0ABY4SLW1_9CAUL</name>
<feature type="compositionally biased region" description="Basic and acidic residues" evidence="1">
    <location>
        <begin position="119"/>
        <end position="136"/>
    </location>
</feature>
<proteinExistence type="predicted"/>
<evidence type="ECO:0000313" key="2">
    <source>
        <dbReference type="EMBL" id="URI15911.1"/>
    </source>
</evidence>
<dbReference type="Proteomes" id="UP001055429">
    <property type="component" value="Chromosome"/>
</dbReference>
<keyword evidence="3" id="KW-1185">Reference proteome</keyword>
<protein>
    <submittedName>
        <fullName evidence="2">Uncharacterized protein</fullName>
    </submittedName>
</protein>
<evidence type="ECO:0000313" key="3">
    <source>
        <dbReference type="Proteomes" id="UP001055429"/>
    </source>
</evidence>
<sequence>MHETVSAMIERGARIKWECEVKPIGHGGDADLHAIAKTKGGRFTLANRRAPCRIPGCPGRVRFVDMSSAWPRKLDTLTDKDDAWWAYFAAERKRLEALGWWMKGGYWQPPPAPVYGQEPESKEPRQPSSLDNHRHL</sequence>
<dbReference type="RefSeq" id="WP_250202182.1">
    <property type="nucleotide sequence ID" value="NZ_CP097649.1"/>
</dbReference>
<feature type="region of interest" description="Disordered" evidence="1">
    <location>
        <begin position="111"/>
        <end position="136"/>
    </location>
</feature>
<dbReference type="EMBL" id="CP097649">
    <property type="protein sequence ID" value="URI15911.1"/>
    <property type="molecule type" value="Genomic_DNA"/>
</dbReference>
<organism evidence="2 3">
    <name type="scientific">Brevundimonas albigilva</name>
    <dbReference type="NCBI Taxonomy" id="1312364"/>
    <lineage>
        <taxon>Bacteria</taxon>
        <taxon>Pseudomonadati</taxon>
        <taxon>Pseudomonadota</taxon>
        <taxon>Alphaproteobacteria</taxon>
        <taxon>Caulobacterales</taxon>
        <taxon>Caulobacteraceae</taxon>
        <taxon>Brevundimonas</taxon>
    </lineage>
</organism>
<evidence type="ECO:0000256" key="1">
    <source>
        <dbReference type="SAM" id="MobiDB-lite"/>
    </source>
</evidence>
<accession>A0ABY4SLW1</accession>
<reference evidence="2" key="1">
    <citation type="submission" date="2022-05" db="EMBL/GenBank/DDBJ databases">
        <title>Brevundimonas albigilva TT17 genome sequence.</title>
        <authorList>
            <person name="Lee K."/>
            <person name="Son H."/>
        </authorList>
    </citation>
    <scope>NUCLEOTIDE SEQUENCE</scope>
    <source>
        <strain evidence="2">TT17</strain>
    </source>
</reference>